<evidence type="ECO:0000256" key="1">
    <source>
        <dbReference type="SAM" id="MobiDB-lite"/>
    </source>
</evidence>
<dbReference type="EMBL" id="JAAMPC010000008">
    <property type="protein sequence ID" value="KAG2297925.1"/>
    <property type="molecule type" value="Genomic_DNA"/>
</dbReference>
<reference evidence="3 4" key="1">
    <citation type="submission" date="2020-02" db="EMBL/GenBank/DDBJ databases">
        <authorList>
            <person name="Ma Q."/>
            <person name="Huang Y."/>
            <person name="Song X."/>
            <person name="Pei D."/>
        </authorList>
    </citation>
    <scope>NUCLEOTIDE SEQUENCE [LARGE SCALE GENOMIC DNA]</scope>
    <source>
        <strain evidence="3">Sxm20200214</strain>
        <tissue evidence="3">Leaf</tissue>
    </source>
</reference>
<feature type="region of interest" description="Disordered" evidence="1">
    <location>
        <begin position="26"/>
        <end position="60"/>
    </location>
</feature>
<evidence type="ECO:0000313" key="4">
    <source>
        <dbReference type="Proteomes" id="UP000886595"/>
    </source>
</evidence>
<accession>A0A8X7S350</accession>
<organism evidence="3 4">
    <name type="scientific">Brassica carinata</name>
    <name type="common">Ethiopian mustard</name>
    <name type="synonym">Abyssinian cabbage</name>
    <dbReference type="NCBI Taxonomy" id="52824"/>
    <lineage>
        <taxon>Eukaryota</taxon>
        <taxon>Viridiplantae</taxon>
        <taxon>Streptophyta</taxon>
        <taxon>Embryophyta</taxon>
        <taxon>Tracheophyta</taxon>
        <taxon>Spermatophyta</taxon>
        <taxon>Magnoliopsida</taxon>
        <taxon>eudicotyledons</taxon>
        <taxon>Gunneridae</taxon>
        <taxon>Pentapetalae</taxon>
        <taxon>rosids</taxon>
        <taxon>malvids</taxon>
        <taxon>Brassicales</taxon>
        <taxon>Brassicaceae</taxon>
        <taxon>Brassiceae</taxon>
        <taxon>Brassica</taxon>
    </lineage>
</organism>
<keyword evidence="4" id="KW-1185">Reference proteome</keyword>
<feature type="compositionally biased region" description="Pro residues" evidence="1">
    <location>
        <begin position="34"/>
        <end position="52"/>
    </location>
</feature>
<sequence length="75" mass="8474">MKFSVTMEISLFLLLLITVQAIAEPSARETGKIQPPPVPSSPTQDPPPPRPPTNNENTMFMPEKMARMRTLFYFP</sequence>
<feature type="chain" id="PRO_5036459287" evidence="2">
    <location>
        <begin position="24"/>
        <end position="75"/>
    </location>
</feature>
<comment type="caution">
    <text evidence="3">The sequence shown here is derived from an EMBL/GenBank/DDBJ whole genome shotgun (WGS) entry which is preliminary data.</text>
</comment>
<evidence type="ECO:0000313" key="3">
    <source>
        <dbReference type="EMBL" id="KAG2297925.1"/>
    </source>
</evidence>
<dbReference type="Proteomes" id="UP000886595">
    <property type="component" value="Unassembled WGS sequence"/>
</dbReference>
<name>A0A8X7S350_BRACI</name>
<feature type="signal peptide" evidence="2">
    <location>
        <begin position="1"/>
        <end position="23"/>
    </location>
</feature>
<gene>
    <name evidence="3" type="ORF">Bca52824_034397</name>
</gene>
<proteinExistence type="predicted"/>
<keyword evidence="2" id="KW-0732">Signal</keyword>
<dbReference type="AlphaFoldDB" id="A0A8X7S350"/>
<evidence type="ECO:0000256" key="2">
    <source>
        <dbReference type="SAM" id="SignalP"/>
    </source>
</evidence>
<protein>
    <submittedName>
        <fullName evidence="3">Uncharacterized protein</fullName>
    </submittedName>
</protein>